<evidence type="ECO:0000313" key="2">
    <source>
        <dbReference type="EMBL" id="JAT73834.1"/>
    </source>
</evidence>
<proteinExistence type="predicted"/>
<protein>
    <recommendedName>
        <fullName evidence="3">Cystatin domain-containing protein</fullName>
    </recommendedName>
</protein>
<dbReference type="InterPro" id="IPR018073">
    <property type="entry name" value="Prot_inh_cystat_CS"/>
</dbReference>
<gene>
    <name evidence="2" type="ORF">g.5845</name>
</gene>
<name>A0A1D2A3T8_AUXPR</name>
<feature type="signal peptide" evidence="1">
    <location>
        <begin position="1"/>
        <end position="39"/>
    </location>
</feature>
<dbReference type="InterPro" id="IPR046350">
    <property type="entry name" value="Cystatin_sf"/>
</dbReference>
<feature type="non-terminal residue" evidence="2">
    <location>
        <position position="1"/>
    </location>
</feature>
<keyword evidence="1" id="KW-0732">Signal</keyword>
<dbReference type="PROSITE" id="PS00287">
    <property type="entry name" value="CYSTATIN"/>
    <property type="match status" value="1"/>
</dbReference>
<accession>A0A1D2A3T8</accession>
<reference evidence="2" key="1">
    <citation type="submission" date="2015-08" db="EMBL/GenBank/DDBJ databases">
        <authorList>
            <person name="Babu N.S."/>
            <person name="Beckwith C.J."/>
            <person name="Beseler K.G."/>
            <person name="Brison A."/>
            <person name="Carone J.V."/>
            <person name="Caskin T.P."/>
            <person name="Diamond M."/>
            <person name="Durham M.E."/>
            <person name="Foxe J.M."/>
            <person name="Go M."/>
            <person name="Henderson B.A."/>
            <person name="Jones I.B."/>
            <person name="McGettigan J.A."/>
            <person name="Micheletti S.J."/>
            <person name="Nasrallah M.E."/>
            <person name="Ortiz D."/>
            <person name="Piller C.R."/>
            <person name="Privatt S.R."/>
            <person name="Schneider S.L."/>
            <person name="Sharp S."/>
            <person name="Smith T.C."/>
            <person name="Stanton J.D."/>
            <person name="Ullery H.E."/>
            <person name="Wilson R.J."/>
            <person name="Serrano M.G."/>
            <person name="Buck G."/>
            <person name="Lee V."/>
            <person name="Wang Y."/>
            <person name="Carvalho R."/>
            <person name="Voegtly L."/>
            <person name="Shi R."/>
            <person name="Duckworth R."/>
            <person name="Johnson A."/>
            <person name="Loviza R."/>
            <person name="Walstead R."/>
            <person name="Shah Z."/>
            <person name="Kiflezghi M."/>
            <person name="Wade K."/>
            <person name="Ball S.L."/>
            <person name="Bradley K.W."/>
            <person name="Asai D.J."/>
            <person name="Bowman C.A."/>
            <person name="Russell D.A."/>
            <person name="Pope W.H."/>
            <person name="Jacobs-Sera D."/>
            <person name="Hendrix R.W."/>
            <person name="Hatfull G.F."/>
        </authorList>
    </citation>
    <scope>NUCLEOTIDE SEQUENCE</scope>
</reference>
<dbReference type="EMBL" id="GDKF01004788">
    <property type="protein sequence ID" value="JAT73834.1"/>
    <property type="molecule type" value="Transcribed_RNA"/>
</dbReference>
<feature type="chain" id="PRO_5008901368" description="Cystatin domain-containing protein" evidence="1">
    <location>
        <begin position="40"/>
        <end position="152"/>
    </location>
</feature>
<dbReference type="SUPFAM" id="SSF54403">
    <property type="entry name" value="Cystatin/monellin"/>
    <property type="match status" value="1"/>
</dbReference>
<organism evidence="2">
    <name type="scientific">Auxenochlorella protothecoides</name>
    <name type="common">Green microalga</name>
    <name type="synonym">Chlorella protothecoides</name>
    <dbReference type="NCBI Taxonomy" id="3075"/>
    <lineage>
        <taxon>Eukaryota</taxon>
        <taxon>Viridiplantae</taxon>
        <taxon>Chlorophyta</taxon>
        <taxon>core chlorophytes</taxon>
        <taxon>Trebouxiophyceae</taxon>
        <taxon>Chlorellales</taxon>
        <taxon>Chlorellaceae</taxon>
        <taxon>Auxenochlorella</taxon>
    </lineage>
</organism>
<evidence type="ECO:0008006" key="3">
    <source>
        <dbReference type="Google" id="ProtNLM"/>
    </source>
</evidence>
<dbReference type="Gene3D" id="3.10.450.10">
    <property type="match status" value="1"/>
</dbReference>
<evidence type="ECO:0000256" key="1">
    <source>
        <dbReference type="SAM" id="SignalP"/>
    </source>
</evidence>
<dbReference type="AlphaFoldDB" id="A0A1D2A3T8"/>
<sequence>HFAILRHPISSTERFLRREITMLRFSCFIVLLLCACAAAAPTISAEEELCDDQGLAGGFHKADTSSSQTQDVAVAVADQFMSSDHNPMDCGEFAAVPLQACTQVVAGLNYEVLVNITCTDGGSIVVLGTAFVGLPVDGKQQIEVESAEEVST</sequence>